<dbReference type="EMBL" id="VDMQ01000002">
    <property type="protein sequence ID" value="TNM56993.1"/>
    <property type="molecule type" value="Genomic_DNA"/>
</dbReference>
<organism evidence="2 3">
    <name type="scientific">Brevibacterium sediminis</name>
    <dbReference type="NCBI Taxonomy" id="1857024"/>
    <lineage>
        <taxon>Bacteria</taxon>
        <taxon>Bacillati</taxon>
        <taxon>Actinomycetota</taxon>
        <taxon>Actinomycetes</taxon>
        <taxon>Micrococcales</taxon>
        <taxon>Brevibacteriaceae</taxon>
        <taxon>Brevibacterium</taxon>
    </lineage>
</organism>
<dbReference type="InterPro" id="IPR011008">
    <property type="entry name" value="Dimeric_a/b-barrel"/>
</dbReference>
<gene>
    <name evidence="2" type="ORF">FHQ09_05355</name>
</gene>
<reference evidence="2 3" key="1">
    <citation type="submission" date="2019-06" db="EMBL/GenBank/DDBJ databases">
        <authorList>
            <person name="Mardanova A.M."/>
            <person name="Pudova D.S."/>
            <person name="Shagimardanova E.I."/>
            <person name="Gogoleva N.E."/>
            <person name="Lutfullin M.T."/>
            <person name="Hadieva G.F."/>
            <person name="Sharipova M.R."/>
        </authorList>
    </citation>
    <scope>NUCLEOTIDE SEQUENCE [LARGE SCALE GENOMIC DNA]</scope>
    <source>
        <strain evidence="2 3">MG-1</strain>
    </source>
</reference>
<comment type="caution">
    <text evidence="2">The sequence shown here is derived from an EMBL/GenBank/DDBJ whole genome shotgun (WGS) entry which is preliminary data.</text>
</comment>
<accession>A0A5C4X4R9</accession>
<dbReference type="Pfam" id="PF07045">
    <property type="entry name" value="DUF1330"/>
    <property type="match status" value="1"/>
</dbReference>
<dbReference type="Gene3D" id="3.30.70.100">
    <property type="match status" value="1"/>
</dbReference>
<dbReference type="AlphaFoldDB" id="A0A5C4X4R9"/>
<dbReference type="Proteomes" id="UP000314223">
    <property type="component" value="Unassembled WGS sequence"/>
</dbReference>
<dbReference type="RefSeq" id="WP_139467783.1">
    <property type="nucleotide sequence ID" value="NZ_VDMQ01000002.1"/>
</dbReference>
<feature type="domain" description="DUF1330" evidence="1">
    <location>
        <begin position="2"/>
        <end position="95"/>
    </location>
</feature>
<evidence type="ECO:0000259" key="1">
    <source>
        <dbReference type="Pfam" id="PF07045"/>
    </source>
</evidence>
<evidence type="ECO:0000313" key="3">
    <source>
        <dbReference type="Proteomes" id="UP000314223"/>
    </source>
</evidence>
<dbReference type="PANTHER" id="PTHR41521:SF4">
    <property type="entry name" value="BLR0684 PROTEIN"/>
    <property type="match status" value="1"/>
</dbReference>
<sequence length="113" mass="12763">MTAYAIAHLQQFAPHPEVAEYIDRIGETFEPFGGRFLVHGTVHEVMEGRWPGHVVMIAFPDARLAHEWWDSPAYQDIAPLRSRHIDTDIVIVEGVAEGYDPRTTAQALRDQLG</sequence>
<evidence type="ECO:0000313" key="2">
    <source>
        <dbReference type="EMBL" id="TNM56993.1"/>
    </source>
</evidence>
<protein>
    <submittedName>
        <fullName evidence="2">DUF1330 domain-containing protein</fullName>
    </submittedName>
</protein>
<dbReference type="SUPFAM" id="SSF54909">
    <property type="entry name" value="Dimeric alpha+beta barrel"/>
    <property type="match status" value="1"/>
</dbReference>
<dbReference type="PANTHER" id="PTHR41521">
    <property type="match status" value="1"/>
</dbReference>
<dbReference type="InterPro" id="IPR010753">
    <property type="entry name" value="DUF1330"/>
</dbReference>
<proteinExistence type="predicted"/>
<name>A0A5C4X4R9_9MICO</name>